<dbReference type="EMBL" id="DS028156">
    <property type="protein sequence ID" value="EEY63561.1"/>
    <property type="molecule type" value="Genomic_DNA"/>
</dbReference>
<accession>D0NS20</accession>
<evidence type="ECO:0000256" key="1">
    <source>
        <dbReference type="SAM" id="MobiDB-lite"/>
    </source>
</evidence>
<organism evidence="2 3">
    <name type="scientific">Phytophthora infestans (strain T30-4)</name>
    <name type="common">Potato late blight agent</name>
    <dbReference type="NCBI Taxonomy" id="403677"/>
    <lineage>
        <taxon>Eukaryota</taxon>
        <taxon>Sar</taxon>
        <taxon>Stramenopiles</taxon>
        <taxon>Oomycota</taxon>
        <taxon>Peronosporomycetes</taxon>
        <taxon>Peronosporales</taxon>
        <taxon>Peronosporaceae</taxon>
        <taxon>Phytophthora</taxon>
    </lineage>
</organism>
<feature type="region of interest" description="Disordered" evidence="1">
    <location>
        <begin position="36"/>
        <end position="93"/>
    </location>
</feature>
<proteinExistence type="predicted"/>
<dbReference type="GeneID" id="9475704"/>
<name>D0NS20_PHYIT</name>
<gene>
    <name evidence="2" type="ORF">PITG_15921</name>
</gene>
<dbReference type="KEGG" id="pif:PITG_15921"/>
<dbReference type="Proteomes" id="UP000006643">
    <property type="component" value="Unassembled WGS sequence"/>
</dbReference>
<reference evidence="3" key="1">
    <citation type="journal article" date="2009" name="Nature">
        <title>Genome sequence and analysis of the Irish potato famine pathogen Phytophthora infestans.</title>
        <authorList>
            <consortium name="The Broad Institute Genome Sequencing Platform"/>
            <person name="Haas B.J."/>
            <person name="Kamoun S."/>
            <person name="Zody M.C."/>
            <person name="Jiang R.H."/>
            <person name="Handsaker R.E."/>
            <person name="Cano L.M."/>
            <person name="Grabherr M."/>
            <person name="Kodira C.D."/>
            <person name="Raffaele S."/>
            <person name="Torto-Alalibo T."/>
            <person name="Bozkurt T.O."/>
            <person name="Ah-Fong A.M."/>
            <person name="Alvarado L."/>
            <person name="Anderson V.L."/>
            <person name="Armstrong M.R."/>
            <person name="Avrova A."/>
            <person name="Baxter L."/>
            <person name="Beynon J."/>
            <person name="Boevink P.C."/>
            <person name="Bollmann S.R."/>
            <person name="Bos J.I."/>
            <person name="Bulone V."/>
            <person name="Cai G."/>
            <person name="Cakir C."/>
            <person name="Carrington J.C."/>
            <person name="Chawner M."/>
            <person name="Conti L."/>
            <person name="Costanzo S."/>
            <person name="Ewan R."/>
            <person name="Fahlgren N."/>
            <person name="Fischbach M.A."/>
            <person name="Fugelstad J."/>
            <person name="Gilroy E.M."/>
            <person name="Gnerre S."/>
            <person name="Green P.J."/>
            <person name="Grenville-Briggs L.J."/>
            <person name="Griffith J."/>
            <person name="Grunwald N.J."/>
            <person name="Horn K."/>
            <person name="Horner N.R."/>
            <person name="Hu C.H."/>
            <person name="Huitema E."/>
            <person name="Jeong D.H."/>
            <person name="Jones A.M."/>
            <person name="Jones J.D."/>
            <person name="Jones R.W."/>
            <person name="Karlsson E.K."/>
            <person name="Kunjeti S.G."/>
            <person name="Lamour K."/>
            <person name="Liu Z."/>
            <person name="Ma L."/>
            <person name="Maclean D."/>
            <person name="Chibucos M.C."/>
            <person name="McDonald H."/>
            <person name="McWalters J."/>
            <person name="Meijer H.J."/>
            <person name="Morgan W."/>
            <person name="Morris P.F."/>
            <person name="Munro C.A."/>
            <person name="O'Neill K."/>
            <person name="Ospina-Giraldo M."/>
            <person name="Pinzon A."/>
            <person name="Pritchard L."/>
            <person name="Ramsahoye B."/>
            <person name="Ren Q."/>
            <person name="Restrepo S."/>
            <person name="Roy S."/>
            <person name="Sadanandom A."/>
            <person name="Savidor A."/>
            <person name="Schornack S."/>
            <person name="Schwartz D.C."/>
            <person name="Schumann U.D."/>
            <person name="Schwessinger B."/>
            <person name="Seyer L."/>
            <person name="Sharpe T."/>
            <person name="Silvar C."/>
            <person name="Song J."/>
            <person name="Studholme D.J."/>
            <person name="Sykes S."/>
            <person name="Thines M."/>
            <person name="van de Vondervoort P.J."/>
            <person name="Phuntumart V."/>
            <person name="Wawra S."/>
            <person name="Weide R."/>
            <person name="Win J."/>
            <person name="Young C."/>
            <person name="Zhou S."/>
            <person name="Fry W."/>
            <person name="Meyers B.C."/>
            <person name="van West P."/>
            <person name="Ristaino J."/>
            <person name="Govers F."/>
            <person name="Birch P.R."/>
            <person name="Whisson S.C."/>
            <person name="Judelson H.S."/>
            <person name="Nusbaum C."/>
        </authorList>
    </citation>
    <scope>NUCLEOTIDE SEQUENCE [LARGE SCALE GENOMIC DNA]</scope>
    <source>
        <strain evidence="3">T30-4</strain>
    </source>
</reference>
<dbReference type="HOGENOM" id="CLU_2138381_0_0_1"/>
<dbReference type="RefSeq" id="XP_002898148.1">
    <property type="nucleotide sequence ID" value="XM_002898102.1"/>
</dbReference>
<evidence type="ECO:0000313" key="2">
    <source>
        <dbReference type="EMBL" id="EEY63561.1"/>
    </source>
</evidence>
<sequence length="113" mass="12325">MHVSSLSTLERCRCLMRCSSLRSCFFVYTTSHHMPSTVNTSTHRRRHGKPVAEAASNWSSEAPVPVTMPNMEPARISKPGDGMQSGMPTAKMSGSSMVPIVGLAWSQVMLLAM</sequence>
<dbReference type="VEuPathDB" id="FungiDB:PITG_15921"/>
<keyword evidence="3" id="KW-1185">Reference proteome</keyword>
<protein>
    <submittedName>
        <fullName evidence="2">Uncharacterized protein</fullName>
    </submittedName>
</protein>
<evidence type="ECO:0000313" key="3">
    <source>
        <dbReference type="Proteomes" id="UP000006643"/>
    </source>
</evidence>
<dbReference type="AlphaFoldDB" id="D0NS20"/>
<dbReference type="InParanoid" id="D0NS20"/>